<dbReference type="Proteomes" id="UP000622547">
    <property type="component" value="Unassembled WGS sequence"/>
</dbReference>
<proteinExistence type="predicted"/>
<organism evidence="1 2">
    <name type="scientific">Planotetraspora phitsanulokensis</name>
    <dbReference type="NCBI Taxonomy" id="575192"/>
    <lineage>
        <taxon>Bacteria</taxon>
        <taxon>Bacillati</taxon>
        <taxon>Actinomycetota</taxon>
        <taxon>Actinomycetes</taxon>
        <taxon>Streptosporangiales</taxon>
        <taxon>Streptosporangiaceae</taxon>
        <taxon>Planotetraspora</taxon>
    </lineage>
</organism>
<sequence length="66" mass="7218">MTVRAPAHIPHSREIPLRHIHPGLPAGRESYARPLPYLDTTCRAVHMIEIDGQNAACADLVEAIPA</sequence>
<dbReference type="EMBL" id="BOOP01000019">
    <property type="protein sequence ID" value="GII39206.1"/>
    <property type="molecule type" value="Genomic_DNA"/>
</dbReference>
<comment type="caution">
    <text evidence="1">The sequence shown here is derived from an EMBL/GenBank/DDBJ whole genome shotgun (WGS) entry which is preliminary data.</text>
</comment>
<dbReference type="AlphaFoldDB" id="A0A8J3U6V4"/>
<keyword evidence="2" id="KW-1185">Reference proteome</keyword>
<protein>
    <submittedName>
        <fullName evidence="1">Uncharacterized protein</fullName>
    </submittedName>
</protein>
<gene>
    <name evidence="1" type="ORF">Pph01_42090</name>
</gene>
<accession>A0A8J3U6V4</accession>
<evidence type="ECO:0000313" key="2">
    <source>
        <dbReference type="Proteomes" id="UP000622547"/>
    </source>
</evidence>
<reference evidence="1 2" key="1">
    <citation type="submission" date="2021-01" db="EMBL/GenBank/DDBJ databases">
        <title>Whole genome shotgun sequence of Planotetraspora phitsanulokensis NBRC 104273.</title>
        <authorList>
            <person name="Komaki H."/>
            <person name="Tamura T."/>
        </authorList>
    </citation>
    <scope>NUCLEOTIDE SEQUENCE [LARGE SCALE GENOMIC DNA]</scope>
    <source>
        <strain evidence="1 2">NBRC 104273</strain>
    </source>
</reference>
<evidence type="ECO:0000313" key="1">
    <source>
        <dbReference type="EMBL" id="GII39206.1"/>
    </source>
</evidence>
<name>A0A8J3U6V4_9ACTN</name>